<dbReference type="Proteomes" id="UP000256970">
    <property type="component" value="Unassembled WGS sequence"/>
</dbReference>
<name>A0A383VFX3_TETOB</name>
<evidence type="ECO:0000313" key="1">
    <source>
        <dbReference type="EMBL" id="SZX63689.1"/>
    </source>
</evidence>
<reference evidence="1 2" key="1">
    <citation type="submission" date="2016-10" db="EMBL/GenBank/DDBJ databases">
        <authorList>
            <person name="Cai Z."/>
        </authorList>
    </citation>
    <scope>NUCLEOTIDE SEQUENCE [LARGE SCALE GENOMIC DNA]</scope>
</reference>
<evidence type="ECO:0000313" key="2">
    <source>
        <dbReference type="Proteomes" id="UP000256970"/>
    </source>
</evidence>
<keyword evidence="2" id="KW-1185">Reference proteome</keyword>
<sequence>MLVTASGAQARKLLSEQKLQATAAATAEHHTAVHATRHTAREANAQLLAMAVAAPPAAADVPAAAQANVHAELTAEFMDNALEVDDKLDSLKHVSYKWKQPLNTPL</sequence>
<proteinExistence type="predicted"/>
<accession>A0A383VFX3</accession>
<organism evidence="1 2">
    <name type="scientific">Tetradesmus obliquus</name>
    <name type="common">Green alga</name>
    <name type="synonym">Acutodesmus obliquus</name>
    <dbReference type="NCBI Taxonomy" id="3088"/>
    <lineage>
        <taxon>Eukaryota</taxon>
        <taxon>Viridiplantae</taxon>
        <taxon>Chlorophyta</taxon>
        <taxon>core chlorophytes</taxon>
        <taxon>Chlorophyceae</taxon>
        <taxon>CS clade</taxon>
        <taxon>Sphaeropleales</taxon>
        <taxon>Scenedesmaceae</taxon>
        <taxon>Tetradesmus</taxon>
    </lineage>
</organism>
<gene>
    <name evidence="1" type="ORF">BQ4739_LOCUS4241</name>
</gene>
<protein>
    <submittedName>
        <fullName evidence="1">Uncharacterized protein</fullName>
    </submittedName>
</protein>
<dbReference type="EMBL" id="FNXT01000337">
    <property type="protein sequence ID" value="SZX63689.1"/>
    <property type="molecule type" value="Genomic_DNA"/>
</dbReference>
<dbReference type="AlphaFoldDB" id="A0A383VFX3"/>